<accession>A0ACB5R639</accession>
<organism evidence="1 2">
    <name type="scientific">Caballeronia novacaledonica</name>
    <dbReference type="NCBI Taxonomy" id="1544861"/>
    <lineage>
        <taxon>Bacteria</taxon>
        <taxon>Pseudomonadati</taxon>
        <taxon>Pseudomonadota</taxon>
        <taxon>Betaproteobacteria</taxon>
        <taxon>Burkholderiales</taxon>
        <taxon>Burkholderiaceae</taxon>
        <taxon>Caballeronia</taxon>
    </lineage>
</organism>
<name>A0ACB5R639_9BURK</name>
<gene>
    <name evidence="1" type="ORF">CBA19CS22_39770</name>
</gene>
<sequence length="260" mass="27865">MNKFSKMLIATVVALGAIDCSPPSWAQQPIKVAGQDVQPWVFHDKNSSSLSGVFVDLINAIAKDAGLPVQYQVMVFGDLIPALVSSKIDVIATNMAITPARAEQVDFSNPVYNAPTEALVVLANDTTSYRGLADLKGFPVGAQKGSIQLALLQKIGGFSEIKIYDTVEDAWSAVVSGQVKAAVTAGPDTIFAGKHDRLPNLRIVSSYQSQSPKPRIGIAVRKGNSDLLEKINRSLAKLEADGTLRAIFVKYGVDDWTPPK</sequence>
<comment type="caution">
    <text evidence="1">The sequence shown here is derived from an EMBL/GenBank/DDBJ whole genome shotgun (WGS) entry which is preliminary data.</text>
</comment>
<reference evidence="1" key="1">
    <citation type="submission" date="2021-09" db="EMBL/GenBank/DDBJ databases">
        <title>Isolation and characterization of 3-chlorobenzoate degrading bacteria from soils in Shizuoka.</title>
        <authorList>
            <person name="Ifat A."/>
            <person name="Ogawa N."/>
            <person name="Kimbara K."/>
            <person name="Moriuchi R."/>
            <person name="Dohra H."/>
            <person name="Shintani M."/>
        </authorList>
    </citation>
    <scope>NUCLEOTIDE SEQUENCE</scope>
    <source>
        <strain evidence="1">19CS2-2</strain>
    </source>
</reference>
<proteinExistence type="predicted"/>
<evidence type="ECO:0000313" key="1">
    <source>
        <dbReference type="EMBL" id="GJH22818.1"/>
    </source>
</evidence>
<keyword evidence="2" id="KW-1185">Reference proteome</keyword>
<dbReference type="EMBL" id="BPUR01000056">
    <property type="protein sequence ID" value="GJH22818.1"/>
    <property type="molecule type" value="Genomic_DNA"/>
</dbReference>
<evidence type="ECO:0000313" key="2">
    <source>
        <dbReference type="Proteomes" id="UP001055013"/>
    </source>
</evidence>
<protein>
    <submittedName>
        <fullName evidence="1">Amino acid ABC transporter substrate-binding protein</fullName>
    </submittedName>
</protein>
<dbReference type="Proteomes" id="UP001055013">
    <property type="component" value="Unassembled WGS sequence"/>
</dbReference>